<accession>A6G7L9</accession>
<reference evidence="1 2" key="1">
    <citation type="submission" date="2007-06" db="EMBL/GenBank/DDBJ databases">
        <authorList>
            <person name="Shimkets L."/>
            <person name="Ferriera S."/>
            <person name="Johnson J."/>
            <person name="Kravitz S."/>
            <person name="Beeson K."/>
            <person name="Sutton G."/>
            <person name="Rogers Y.-H."/>
            <person name="Friedman R."/>
            <person name="Frazier M."/>
            <person name="Venter J.C."/>
        </authorList>
    </citation>
    <scope>NUCLEOTIDE SEQUENCE [LARGE SCALE GENOMIC DNA]</scope>
    <source>
        <strain evidence="1 2">SIR-1</strain>
    </source>
</reference>
<dbReference type="STRING" id="391625.PPSIR1_34307"/>
<dbReference type="Proteomes" id="UP000005801">
    <property type="component" value="Unassembled WGS sequence"/>
</dbReference>
<sequence length="362" mass="39630">MTTGCAMELPDPRLIIKHRVLAIRTEVTGALLPEDPELADRPKAEALPFETVTLDPFIVNADGPVDPESLDLVWIACQLTPGQGLFACLQDAMPLKLEDIPACESPGFADIDFSDFENLPEVDSPCVIGREGTPEYDVPISASVFISGSIELTMIGGVPDGTDTDTCARELLRGEFDLPNDCLFAVQRLNVGPLEQLALLAEMFGAEIPGLEAPDPEDVPEADRHPRISEIRVGSVNDEGEQVGNAQTIVSGDTVSFPLGATLQVEVDSPEEDLQTFLIPVNNGESFEERSEGYAGDWFLTWGLLLAGTSDDPSSYNQWTLEQGSQDEDERPPNDRARMYYVVRDGRQGVNWFWFEVEVTDP</sequence>
<organism evidence="1 2">
    <name type="scientific">Plesiocystis pacifica SIR-1</name>
    <dbReference type="NCBI Taxonomy" id="391625"/>
    <lineage>
        <taxon>Bacteria</taxon>
        <taxon>Pseudomonadati</taxon>
        <taxon>Myxococcota</taxon>
        <taxon>Polyangia</taxon>
        <taxon>Nannocystales</taxon>
        <taxon>Nannocystaceae</taxon>
        <taxon>Plesiocystis</taxon>
    </lineage>
</organism>
<comment type="caution">
    <text evidence="1">The sequence shown here is derived from an EMBL/GenBank/DDBJ whole genome shotgun (WGS) entry which is preliminary data.</text>
</comment>
<proteinExistence type="predicted"/>
<name>A6G7L9_9BACT</name>
<dbReference type="AlphaFoldDB" id="A6G7L9"/>
<gene>
    <name evidence="1" type="ORF">PPSIR1_34307</name>
</gene>
<dbReference type="EMBL" id="ABCS01000035">
    <property type="protein sequence ID" value="EDM78097.1"/>
    <property type="molecule type" value="Genomic_DNA"/>
</dbReference>
<evidence type="ECO:0000313" key="1">
    <source>
        <dbReference type="EMBL" id="EDM78097.1"/>
    </source>
</evidence>
<protein>
    <submittedName>
        <fullName evidence="1">Uncharacterized protein</fullName>
    </submittedName>
</protein>
<keyword evidence="2" id="KW-1185">Reference proteome</keyword>
<evidence type="ECO:0000313" key="2">
    <source>
        <dbReference type="Proteomes" id="UP000005801"/>
    </source>
</evidence>